<dbReference type="GO" id="GO:0016052">
    <property type="term" value="P:carbohydrate catabolic process"/>
    <property type="evidence" value="ECO:0007669"/>
    <property type="project" value="InterPro"/>
</dbReference>
<evidence type="ECO:0000313" key="5">
    <source>
        <dbReference type="Proteomes" id="UP000537141"/>
    </source>
</evidence>
<dbReference type="GO" id="GO:0030246">
    <property type="term" value="F:carbohydrate binding"/>
    <property type="evidence" value="ECO:0007669"/>
    <property type="project" value="InterPro"/>
</dbReference>
<feature type="signal peptide" evidence="1">
    <location>
        <begin position="1"/>
        <end position="26"/>
    </location>
</feature>
<protein>
    <recommendedName>
        <fullName evidence="6">Hydrolase</fullName>
    </recommendedName>
</protein>
<dbReference type="Gene3D" id="2.60.40.1190">
    <property type="match status" value="1"/>
</dbReference>
<feature type="chain" id="PRO_5030586107" description="Hydrolase" evidence="1">
    <location>
        <begin position="27"/>
        <end position="792"/>
    </location>
</feature>
<dbReference type="RefSeq" id="WP_184423143.1">
    <property type="nucleotide sequence ID" value="NZ_AP027362.1"/>
</dbReference>
<dbReference type="GO" id="GO:0004553">
    <property type="term" value="F:hydrolase activity, hydrolyzing O-glycosyl compounds"/>
    <property type="evidence" value="ECO:0007669"/>
    <property type="project" value="InterPro"/>
</dbReference>
<name>A0A7X0NFF5_9GAMM</name>
<dbReference type="CDD" id="cd09618">
    <property type="entry name" value="CBM9_like_2"/>
    <property type="match status" value="1"/>
</dbReference>
<dbReference type="AlphaFoldDB" id="A0A7X0NFF5"/>
<evidence type="ECO:0000256" key="1">
    <source>
        <dbReference type="SAM" id="SignalP"/>
    </source>
</evidence>
<evidence type="ECO:0008006" key="6">
    <source>
        <dbReference type="Google" id="ProtNLM"/>
    </source>
</evidence>
<feature type="domain" description="Carbohydrate-binding" evidence="2">
    <location>
        <begin position="47"/>
        <end position="214"/>
    </location>
</feature>
<dbReference type="Pfam" id="PF06452">
    <property type="entry name" value="CBM9_1"/>
    <property type="match status" value="1"/>
</dbReference>
<evidence type="ECO:0000259" key="2">
    <source>
        <dbReference type="Pfam" id="PF06452"/>
    </source>
</evidence>
<dbReference type="Pfam" id="PF19313">
    <property type="entry name" value="DUF5916"/>
    <property type="match status" value="1"/>
</dbReference>
<evidence type="ECO:0000313" key="4">
    <source>
        <dbReference type="EMBL" id="MBB6542464.1"/>
    </source>
</evidence>
<organism evidence="4 5">
    <name type="scientific">Thalassotalea piscium</name>
    <dbReference type="NCBI Taxonomy" id="1230533"/>
    <lineage>
        <taxon>Bacteria</taxon>
        <taxon>Pseudomonadati</taxon>
        <taxon>Pseudomonadota</taxon>
        <taxon>Gammaproteobacteria</taxon>
        <taxon>Alteromonadales</taxon>
        <taxon>Colwelliaceae</taxon>
        <taxon>Thalassotalea</taxon>
    </lineage>
</organism>
<dbReference type="InterPro" id="IPR010502">
    <property type="entry name" value="Carb-bd_dom_fam9"/>
</dbReference>
<dbReference type="Proteomes" id="UP000537141">
    <property type="component" value="Unassembled WGS sequence"/>
</dbReference>
<dbReference type="EMBL" id="JACHHU010000005">
    <property type="protein sequence ID" value="MBB6542464.1"/>
    <property type="molecule type" value="Genomic_DNA"/>
</dbReference>
<keyword evidence="5" id="KW-1185">Reference proteome</keyword>
<feature type="domain" description="DUF5916" evidence="3">
    <location>
        <begin position="265"/>
        <end position="344"/>
    </location>
</feature>
<sequence>MKNSNISIAFALLCFPLYFMLNNAFANSHVKNTSKIEIPRVEGQITIDAKISEPQWRNAKKVLINNITRPHNNIPSSINTEALLMEDGNTLYIAFFAQDPEPEKIRAFYKDRDKVWGDDIVGIKIDTFNDQRSAYRFLVNPLGVKIDGVENEVTQRESDAWDGIWDAAGEITCNGYVVEIALPLSILNFTEKSTPQDWGIELVRFYPREESLRISNITIDRDNSCELCQLATATGFSGAKQGSNLIVAPSLVTGKSQERSANDSQWINTTNTEASLDLRWGITPDVLLNATINPDFSTIETDSSQLNINNTFALFFQEKRAFFLDNADYFDSNYDLIYTRNINAPNYGAKLTGRKNNHSFGLFVTDDDSTNILIPGNRASSVAEIEGESKASALRYRYNYNKNITLGWISTLRTATDYQNQVHGIDARVRLGTYDVIKFQSLYSDTEYPSTLFEQFCNADNPDDCLNANNTECEFGNCDFNEKVLRTLNSDGFSGNAIRAGYYHNDSDWYYRVTYDRQNAGFRGDLGFISRVDHNKFSIGGDRKWYAQPGDWWSQFKIYSDWDIIKNDNNELIEKEFDINARLTASHNTNVRLAYSYRDKVGSRHDKSNLAIDGNTTLFTEKNTSLFAEVRPTLGFIIGADVSTGDSIDYSNNRLGKSKRFQSNMTWNLNQHIEIKLKHTFSKLDADQQNVFIARLTDLRAVYQFNVQSFIRFSVIYNNTHRNVGNYLYIAPEDLMSHSKALSTELLYAYKINSQTVFYLGYSDSHDAEQHFSDLEQNQRSIFTKFSYAWVQ</sequence>
<keyword evidence="1" id="KW-0732">Signal</keyword>
<proteinExistence type="predicted"/>
<comment type="caution">
    <text evidence="4">The sequence shown here is derived from an EMBL/GenBank/DDBJ whole genome shotgun (WGS) entry which is preliminary data.</text>
</comment>
<evidence type="ECO:0000259" key="3">
    <source>
        <dbReference type="Pfam" id="PF19313"/>
    </source>
</evidence>
<dbReference type="InterPro" id="IPR045670">
    <property type="entry name" value="DUF5916"/>
</dbReference>
<gene>
    <name evidence="4" type="ORF">HNQ55_000953</name>
</gene>
<accession>A0A7X0NFF5</accession>
<reference evidence="4 5" key="1">
    <citation type="submission" date="2020-08" db="EMBL/GenBank/DDBJ databases">
        <title>Genomic Encyclopedia of Type Strains, Phase IV (KMG-IV): sequencing the most valuable type-strain genomes for metagenomic binning, comparative biology and taxonomic classification.</title>
        <authorList>
            <person name="Goeker M."/>
        </authorList>
    </citation>
    <scope>NUCLEOTIDE SEQUENCE [LARGE SCALE GENOMIC DNA]</scope>
    <source>
        <strain evidence="4 5">DSM 26287</strain>
    </source>
</reference>
<dbReference type="SUPFAM" id="SSF49344">
    <property type="entry name" value="CBD9-like"/>
    <property type="match status" value="1"/>
</dbReference>